<dbReference type="Gene3D" id="3.40.1410.10">
    <property type="entry name" value="Chorismate lyase-like"/>
    <property type="match status" value="1"/>
</dbReference>
<evidence type="ECO:0000256" key="2">
    <source>
        <dbReference type="ARBA" id="ARBA00023125"/>
    </source>
</evidence>
<evidence type="ECO:0000256" key="1">
    <source>
        <dbReference type="ARBA" id="ARBA00023015"/>
    </source>
</evidence>
<dbReference type="PANTHER" id="PTHR44846:SF1">
    <property type="entry name" value="MANNOSYL-D-GLYCERATE TRANSPORT_METABOLISM SYSTEM REPRESSOR MNGR-RELATED"/>
    <property type="match status" value="1"/>
</dbReference>
<dbReference type="PRINTS" id="PR00035">
    <property type="entry name" value="HTHGNTR"/>
</dbReference>
<organism evidence="5 6">
    <name type="scientific">Actinoplanes regularis</name>
    <dbReference type="NCBI Taxonomy" id="52697"/>
    <lineage>
        <taxon>Bacteria</taxon>
        <taxon>Bacillati</taxon>
        <taxon>Actinomycetota</taxon>
        <taxon>Actinomycetes</taxon>
        <taxon>Micromonosporales</taxon>
        <taxon>Micromonosporaceae</taxon>
        <taxon>Actinoplanes</taxon>
    </lineage>
</organism>
<dbReference type="InterPro" id="IPR011663">
    <property type="entry name" value="UTRA"/>
</dbReference>
<dbReference type="GO" id="GO:0003677">
    <property type="term" value="F:DNA binding"/>
    <property type="evidence" value="ECO:0007669"/>
    <property type="project" value="UniProtKB-KW"/>
</dbReference>
<evidence type="ECO:0000313" key="6">
    <source>
        <dbReference type="Proteomes" id="UP000198415"/>
    </source>
</evidence>
<evidence type="ECO:0000259" key="4">
    <source>
        <dbReference type="PROSITE" id="PS50949"/>
    </source>
</evidence>
<sequence>MPARTPKYQVIADDLTSKIKDGEWPPGAALPPQKELSTRYGVTLATLRQALKQLEDEGLLSQEPGRGTFVFPRAKYQLTSLHGFAEDLRAQGQTVTTEILDQTVGTPPDWAAALIGAEPALRLERLRLVAGRPAVHQTSWVRGTGLASTDLSDTSLYAALIDRGHLVHRASEIVRPGLLEEPVAGLLRRPAGEPVLLSERVTYALDGTVLVADRATMLGSAMEIRTERAASGLSVQWSRASA</sequence>
<accession>A0A239A817</accession>
<dbReference type="InterPro" id="IPR036390">
    <property type="entry name" value="WH_DNA-bd_sf"/>
</dbReference>
<dbReference type="SMART" id="SM00866">
    <property type="entry name" value="UTRA"/>
    <property type="match status" value="1"/>
</dbReference>
<dbReference type="RefSeq" id="WP_089294701.1">
    <property type="nucleotide sequence ID" value="NZ_BOMU01000047.1"/>
</dbReference>
<dbReference type="InterPro" id="IPR000524">
    <property type="entry name" value="Tscrpt_reg_HTH_GntR"/>
</dbReference>
<dbReference type="GO" id="GO:0003700">
    <property type="term" value="F:DNA-binding transcription factor activity"/>
    <property type="evidence" value="ECO:0007669"/>
    <property type="project" value="InterPro"/>
</dbReference>
<dbReference type="CDD" id="cd07377">
    <property type="entry name" value="WHTH_GntR"/>
    <property type="match status" value="1"/>
</dbReference>
<dbReference type="AlphaFoldDB" id="A0A239A817"/>
<dbReference type="EMBL" id="FZNR01000007">
    <property type="protein sequence ID" value="SNR91582.1"/>
    <property type="molecule type" value="Genomic_DNA"/>
</dbReference>
<dbReference type="Pfam" id="PF07702">
    <property type="entry name" value="UTRA"/>
    <property type="match status" value="1"/>
</dbReference>
<dbReference type="SMART" id="SM00345">
    <property type="entry name" value="HTH_GNTR"/>
    <property type="match status" value="1"/>
</dbReference>
<keyword evidence="1" id="KW-0805">Transcription regulation</keyword>
<dbReference type="InterPro" id="IPR036388">
    <property type="entry name" value="WH-like_DNA-bd_sf"/>
</dbReference>
<dbReference type="SUPFAM" id="SSF46785">
    <property type="entry name" value="Winged helix' DNA-binding domain"/>
    <property type="match status" value="1"/>
</dbReference>
<dbReference type="InterPro" id="IPR028978">
    <property type="entry name" value="Chorismate_lyase_/UTRA_dom_sf"/>
</dbReference>
<keyword evidence="3" id="KW-0804">Transcription</keyword>
<dbReference type="Proteomes" id="UP000198415">
    <property type="component" value="Unassembled WGS sequence"/>
</dbReference>
<dbReference type="InterPro" id="IPR050679">
    <property type="entry name" value="Bact_HTH_transcr_reg"/>
</dbReference>
<gene>
    <name evidence="5" type="ORF">SAMN06264365_107124</name>
</gene>
<dbReference type="Pfam" id="PF00392">
    <property type="entry name" value="GntR"/>
    <property type="match status" value="1"/>
</dbReference>
<keyword evidence="2" id="KW-0238">DNA-binding</keyword>
<dbReference type="GO" id="GO:0045892">
    <property type="term" value="P:negative regulation of DNA-templated transcription"/>
    <property type="evidence" value="ECO:0007669"/>
    <property type="project" value="TreeGrafter"/>
</dbReference>
<name>A0A239A817_9ACTN</name>
<dbReference type="PROSITE" id="PS50949">
    <property type="entry name" value="HTH_GNTR"/>
    <property type="match status" value="1"/>
</dbReference>
<feature type="domain" description="HTH gntR-type" evidence="4">
    <location>
        <begin position="5"/>
        <end position="73"/>
    </location>
</feature>
<dbReference type="PANTHER" id="PTHR44846">
    <property type="entry name" value="MANNOSYL-D-GLYCERATE TRANSPORT/METABOLISM SYSTEM REPRESSOR MNGR-RELATED"/>
    <property type="match status" value="1"/>
</dbReference>
<dbReference type="OrthoDB" id="3579313at2"/>
<evidence type="ECO:0000313" key="5">
    <source>
        <dbReference type="EMBL" id="SNR91582.1"/>
    </source>
</evidence>
<proteinExistence type="predicted"/>
<dbReference type="SUPFAM" id="SSF64288">
    <property type="entry name" value="Chorismate lyase-like"/>
    <property type="match status" value="1"/>
</dbReference>
<keyword evidence="6" id="KW-1185">Reference proteome</keyword>
<protein>
    <submittedName>
        <fullName evidence="5">GntR family transcriptional regulator</fullName>
    </submittedName>
</protein>
<dbReference type="Gene3D" id="1.10.10.10">
    <property type="entry name" value="Winged helix-like DNA-binding domain superfamily/Winged helix DNA-binding domain"/>
    <property type="match status" value="1"/>
</dbReference>
<reference evidence="5 6" key="1">
    <citation type="submission" date="2017-06" db="EMBL/GenBank/DDBJ databases">
        <authorList>
            <person name="Kim H.J."/>
            <person name="Triplett B.A."/>
        </authorList>
    </citation>
    <scope>NUCLEOTIDE SEQUENCE [LARGE SCALE GENOMIC DNA]</scope>
    <source>
        <strain evidence="5 6">DSM 43151</strain>
    </source>
</reference>
<evidence type="ECO:0000256" key="3">
    <source>
        <dbReference type="ARBA" id="ARBA00023163"/>
    </source>
</evidence>